<keyword evidence="1" id="KW-1133">Transmembrane helix</keyword>
<dbReference type="Pfam" id="PF06691">
    <property type="entry name" value="DUF1189"/>
    <property type="match status" value="1"/>
</dbReference>
<feature type="transmembrane region" description="Helical" evidence="1">
    <location>
        <begin position="35"/>
        <end position="59"/>
    </location>
</feature>
<organism evidence="2 3">
    <name type="scientific">Candidatus Anaerobutyricum stercoris</name>
    <dbReference type="NCBI Taxonomy" id="2838457"/>
    <lineage>
        <taxon>Bacteria</taxon>
        <taxon>Bacillati</taxon>
        <taxon>Bacillota</taxon>
        <taxon>Clostridia</taxon>
        <taxon>Lachnospirales</taxon>
        <taxon>Lachnospiraceae</taxon>
        <taxon>Anaerobutyricum</taxon>
    </lineage>
</organism>
<feature type="transmembrane region" description="Helical" evidence="1">
    <location>
        <begin position="235"/>
        <end position="255"/>
    </location>
</feature>
<keyword evidence="1" id="KW-0812">Transmembrane</keyword>
<comment type="caution">
    <text evidence="2">The sequence shown here is derived from an EMBL/GenBank/DDBJ whole genome shotgun (WGS) entry which is preliminary data.</text>
</comment>
<proteinExistence type="predicted"/>
<feature type="transmembrane region" description="Helical" evidence="1">
    <location>
        <begin position="157"/>
        <end position="175"/>
    </location>
</feature>
<accession>A0A9D2EML0</accession>
<gene>
    <name evidence="2" type="ORF">H9968_08730</name>
</gene>
<reference evidence="2" key="1">
    <citation type="journal article" date="2021" name="PeerJ">
        <title>Extensive microbial diversity within the chicken gut microbiome revealed by metagenomics and culture.</title>
        <authorList>
            <person name="Gilroy R."/>
            <person name="Ravi A."/>
            <person name="Getino M."/>
            <person name="Pursley I."/>
            <person name="Horton D.L."/>
            <person name="Alikhan N.F."/>
            <person name="Baker D."/>
            <person name="Gharbi K."/>
            <person name="Hall N."/>
            <person name="Watson M."/>
            <person name="Adriaenssens E.M."/>
            <person name="Foster-Nyarko E."/>
            <person name="Jarju S."/>
            <person name="Secka A."/>
            <person name="Antonio M."/>
            <person name="Oren A."/>
            <person name="Chaudhuri R.R."/>
            <person name="La Ragione R."/>
            <person name="Hildebrand F."/>
            <person name="Pallen M.J."/>
        </authorList>
    </citation>
    <scope>NUCLEOTIDE SEQUENCE</scope>
    <source>
        <strain evidence="2">CHK179-28034</strain>
    </source>
</reference>
<evidence type="ECO:0000256" key="1">
    <source>
        <dbReference type="SAM" id="Phobius"/>
    </source>
</evidence>
<protein>
    <submittedName>
        <fullName evidence="2">DUF1189 domain-containing protein</fullName>
    </submittedName>
</protein>
<evidence type="ECO:0000313" key="3">
    <source>
        <dbReference type="Proteomes" id="UP000824049"/>
    </source>
</evidence>
<dbReference type="Proteomes" id="UP000824049">
    <property type="component" value="Unassembled WGS sequence"/>
</dbReference>
<sequence>MSQENQTGFFRQYFIACFQPGKYKLLLEKKTGSHVLYLGLLLLFLLVVDTLIPFGAWTASVGGFRNLFMNRIPEFTLDNGTLTMESPLSFEIGSSIRVEINSGVEKYTQEDFDEEYLQEILVSKTNVLIRTGETGSELSLSELSLSALSGLYLDNQVLTAAIPAIMVMLLFYFIMIFISKAVQYLIVSLVYGLICRVGVRSPEGETLSIKDSFLIAVYAKTLFAIIGSVNASLGYIISSFWVSMISIVFVMSYMFKAEVSVLKPEVS</sequence>
<evidence type="ECO:0000313" key="2">
    <source>
        <dbReference type="EMBL" id="HIZ39992.1"/>
    </source>
</evidence>
<dbReference type="AlphaFoldDB" id="A0A9D2EML0"/>
<dbReference type="InterPro" id="IPR009574">
    <property type="entry name" value="DUF1189"/>
</dbReference>
<name>A0A9D2EML0_9FIRM</name>
<dbReference type="EMBL" id="DXBR01000078">
    <property type="protein sequence ID" value="HIZ39992.1"/>
    <property type="molecule type" value="Genomic_DNA"/>
</dbReference>
<keyword evidence="1" id="KW-0472">Membrane</keyword>
<reference evidence="2" key="2">
    <citation type="submission" date="2021-04" db="EMBL/GenBank/DDBJ databases">
        <authorList>
            <person name="Gilroy R."/>
        </authorList>
    </citation>
    <scope>NUCLEOTIDE SEQUENCE</scope>
    <source>
        <strain evidence="2">CHK179-28034</strain>
    </source>
</reference>